<evidence type="ECO:0000313" key="2">
    <source>
        <dbReference type="Proteomes" id="UP000283786"/>
    </source>
</evidence>
<proteinExistence type="predicted"/>
<protein>
    <submittedName>
        <fullName evidence="1">Uncharacterized protein</fullName>
    </submittedName>
</protein>
<organism evidence="1 2">
    <name type="scientific">Pseudooceanicola algae</name>
    <dbReference type="NCBI Taxonomy" id="1537215"/>
    <lineage>
        <taxon>Bacteria</taxon>
        <taxon>Pseudomonadati</taxon>
        <taxon>Pseudomonadota</taxon>
        <taxon>Alphaproteobacteria</taxon>
        <taxon>Rhodobacterales</taxon>
        <taxon>Paracoccaceae</taxon>
        <taxon>Pseudooceanicola</taxon>
    </lineage>
</organism>
<sequence>MTTYPFEVVFDVAAPDGAATNPLTNLQNAWHVTESFQNILDQLTGTYTAMQRLTLGKTWLDLTDAGLLAKLDQLCIHGRTEADSLIDWTGGAASANNGATWDSATGFTCDGISDYITMGVNPSTAGNLSQNSASFGIQVLDGSGFASNDYLLGMEISGTPDNYLRAITTGGSVATRIQSGADLAGGVGGAAQEGLWIASRTGAAATALYRNGSSLLTGTGASAAVRNGDLVIGRQSATYGPANAGAWFVGAGLTPEEVEALDAILRAHVGAVVSWSA</sequence>
<name>A0A7T1BTD5_9RHOB</name>
<gene>
    <name evidence="1" type="ORF">PSAL_013490</name>
</gene>
<dbReference type="Proteomes" id="UP000283786">
    <property type="component" value="Chromosome"/>
</dbReference>
<accession>A0A7T1BTD5</accession>
<dbReference type="RefSeq" id="WP_196941909.1">
    <property type="nucleotide sequence ID" value="NZ_CP060436.1"/>
</dbReference>
<reference evidence="1 2" key="1">
    <citation type="submission" date="2020-08" db="EMBL/GenBank/DDBJ databases">
        <title>Genome sequence of Rhodobacteraceae bacterium Lw-13e.</title>
        <authorList>
            <person name="Poehlein A."/>
            <person name="Wolter L."/>
            <person name="Daniel R."/>
            <person name="Brinkhoff T."/>
        </authorList>
    </citation>
    <scope>NUCLEOTIDE SEQUENCE [LARGE SCALE GENOMIC DNA]</scope>
    <source>
        <strain evidence="1 2">Lw-13e</strain>
    </source>
</reference>
<dbReference type="EMBL" id="CP060436">
    <property type="protein sequence ID" value="QPM90115.1"/>
    <property type="molecule type" value="Genomic_DNA"/>
</dbReference>
<dbReference type="KEGG" id="palw:PSAL_013490"/>
<keyword evidence="2" id="KW-1185">Reference proteome</keyword>
<dbReference type="AlphaFoldDB" id="A0A7T1BTD5"/>
<evidence type="ECO:0000313" key="1">
    <source>
        <dbReference type="EMBL" id="QPM90115.1"/>
    </source>
</evidence>